<sequence>MTRLSAIPQQVASCGAACCFFVSLIGPASSPTSAPAFPCSREVPLVSPEERRWNTGGGRGIVLYILTYPELNIHRVSSKKACKIPQSKPSNPPPAYRDYSSESSLLRLPYYFASSQFKVAAAAATQKCANIGQLLPYPAAAAAALAPCLHHLLQLCAREGCTSSLGKTCHALCILSGLQIHSLVTSNLLINFYAKSGLLDSARKVFDGMPRRSIVSWNTMIACHTRLGQHLESLRLFVRIRRQGLSPSVFTFSTLLCSCAEKAAISECRQLHGFALKTAGDSDVFVGTALLDAYAKCRMIADSRRIFDNLHEKSSVTWSSMVAGCVQNDLHEEALVLASKSHRTGLEWSEFTLSAALSACSSLAAAIDGTQLHCIIVRSGFDLNVFVGAALVDLYAKCGMIEEAYRLFSGTDEKNIVLLNVMIAGFSRHARCVETMTLFEKMRQMGIPPNEATYLSVLFACGHGGLVESGRCYLDAMIRRDDGVRPTALHYSCMVDVLGRSGFIHEARELMGSMPFLPTPAMWGSLLGSCRIHGNLRQAEVAAEHLFELEPENAGNHLLLSNLYAAGGRWEGVAAERKHLRERGLRREKGRSWMEVRDRVHVFVAGEREHPRISEVYAKLEELRDEMRRELGYEAERGCDVHPVAEEEKEELLWGHSEKLAFAFGLLSLPAGASIRINKNLRLCGDCHSFLKLASLLRDRREIVVRDAKRFHHFLSGSCSCRDFW</sequence>
<dbReference type="PANTHER" id="PTHR47926:SF542">
    <property type="entry name" value="PENTATRICOPEPTIDE REPEAT-CONTAINING PROTEIN"/>
    <property type="match status" value="1"/>
</dbReference>
<dbReference type="NCBIfam" id="TIGR00756">
    <property type="entry name" value="PPR"/>
    <property type="match status" value="3"/>
</dbReference>
<dbReference type="AlphaFoldDB" id="A0AAP0BET1"/>
<feature type="domain" description="DYW" evidence="5">
    <location>
        <begin position="632"/>
        <end position="725"/>
    </location>
</feature>
<keyword evidence="3" id="KW-0809">Transit peptide</keyword>
<dbReference type="GO" id="GO:0009451">
    <property type="term" value="P:RNA modification"/>
    <property type="evidence" value="ECO:0007669"/>
    <property type="project" value="InterPro"/>
</dbReference>
<dbReference type="Pfam" id="PF01535">
    <property type="entry name" value="PPR"/>
    <property type="match status" value="3"/>
</dbReference>
<name>A0AAP0BET1_9ASPA</name>
<dbReference type="Proteomes" id="UP001418222">
    <property type="component" value="Unassembled WGS sequence"/>
</dbReference>
<feature type="repeat" description="PPR" evidence="4">
    <location>
        <begin position="182"/>
        <end position="212"/>
    </location>
</feature>
<evidence type="ECO:0000256" key="3">
    <source>
        <dbReference type="ARBA" id="ARBA00022946"/>
    </source>
</evidence>
<dbReference type="FunFam" id="1.25.40.10:FF:000475">
    <property type="entry name" value="Pentatricopeptide repeat-containing protein At5g40410, mitochondrial"/>
    <property type="match status" value="1"/>
</dbReference>
<dbReference type="InterPro" id="IPR032867">
    <property type="entry name" value="DYW_dom"/>
</dbReference>
<feature type="repeat" description="PPR" evidence="4">
    <location>
        <begin position="415"/>
        <end position="449"/>
    </location>
</feature>
<dbReference type="Gene3D" id="1.25.40.10">
    <property type="entry name" value="Tetratricopeptide repeat domain"/>
    <property type="match status" value="4"/>
</dbReference>
<dbReference type="Pfam" id="PF14432">
    <property type="entry name" value="DYW_deaminase"/>
    <property type="match status" value="1"/>
</dbReference>
<evidence type="ECO:0000259" key="5">
    <source>
        <dbReference type="Pfam" id="PF14432"/>
    </source>
</evidence>
<dbReference type="Pfam" id="PF20431">
    <property type="entry name" value="E_motif"/>
    <property type="match status" value="1"/>
</dbReference>
<dbReference type="PROSITE" id="PS51375">
    <property type="entry name" value="PPR"/>
    <property type="match status" value="3"/>
</dbReference>
<comment type="similarity">
    <text evidence="1">Belongs to the PPR family. PCMP-H subfamily.</text>
</comment>
<comment type="caution">
    <text evidence="6">The sequence shown here is derived from an EMBL/GenBank/DDBJ whole genome shotgun (WGS) entry which is preliminary data.</text>
</comment>
<proteinExistence type="inferred from homology"/>
<evidence type="ECO:0000256" key="4">
    <source>
        <dbReference type="PROSITE-ProRule" id="PRU00708"/>
    </source>
</evidence>
<dbReference type="FunFam" id="1.25.40.10:FF:000690">
    <property type="entry name" value="Pentatricopeptide repeat-containing protein"/>
    <property type="match status" value="1"/>
</dbReference>
<dbReference type="InterPro" id="IPR046848">
    <property type="entry name" value="E_motif"/>
</dbReference>
<reference evidence="6 7" key="1">
    <citation type="journal article" date="2022" name="Nat. Plants">
        <title>Genomes of leafy and leafless Platanthera orchids illuminate the evolution of mycoheterotrophy.</title>
        <authorList>
            <person name="Li M.H."/>
            <person name="Liu K.W."/>
            <person name="Li Z."/>
            <person name="Lu H.C."/>
            <person name="Ye Q.L."/>
            <person name="Zhang D."/>
            <person name="Wang J.Y."/>
            <person name="Li Y.F."/>
            <person name="Zhong Z.M."/>
            <person name="Liu X."/>
            <person name="Yu X."/>
            <person name="Liu D.K."/>
            <person name="Tu X.D."/>
            <person name="Liu B."/>
            <person name="Hao Y."/>
            <person name="Liao X.Y."/>
            <person name="Jiang Y.T."/>
            <person name="Sun W.H."/>
            <person name="Chen J."/>
            <person name="Chen Y.Q."/>
            <person name="Ai Y."/>
            <person name="Zhai J.W."/>
            <person name="Wu S.S."/>
            <person name="Zhou Z."/>
            <person name="Hsiao Y.Y."/>
            <person name="Wu W.L."/>
            <person name="Chen Y.Y."/>
            <person name="Lin Y.F."/>
            <person name="Hsu J.L."/>
            <person name="Li C.Y."/>
            <person name="Wang Z.W."/>
            <person name="Zhao X."/>
            <person name="Zhong W.Y."/>
            <person name="Ma X.K."/>
            <person name="Ma L."/>
            <person name="Huang J."/>
            <person name="Chen G.Z."/>
            <person name="Huang M.Z."/>
            <person name="Huang L."/>
            <person name="Peng D.H."/>
            <person name="Luo Y.B."/>
            <person name="Zou S.Q."/>
            <person name="Chen S.P."/>
            <person name="Lan S."/>
            <person name="Tsai W.C."/>
            <person name="Van de Peer Y."/>
            <person name="Liu Z.J."/>
        </authorList>
    </citation>
    <scope>NUCLEOTIDE SEQUENCE [LARGE SCALE GENOMIC DNA]</scope>
    <source>
        <strain evidence="6">Lor287</strain>
    </source>
</reference>
<evidence type="ECO:0000313" key="7">
    <source>
        <dbReference type="Proteomes" id="UP001418222"/>
    </source>
</evidence>
<evidence type="ECO:0000313" key="6">
    <source>
        <dbReference type="EMBL" id="KAK8936485.1"/>
    </source>
</evidence>
<dbReference type="InterPro" id="IPR002885">
    <property type="entry name" value="PPR_rpt"/>
</dbReference>
<evidence type="ECO:0000256" key="2">
    <source>
        <dbReference type="ARBA" id="ARBA00022737"/>
    </source>
</evidence>
<gene>
    <name evidence="6" type="primary">PCMP-H16</name>
    <name evidence="6" type="ORF">KSP39_PZI011742</name>
</gene>
<dbReference type="FunFam" id="1.25.40.10:FF:000488">
    <property type="entry name" value="Pentatricopeptide repeat-containing protein, mitochondrial"/>
    <property type="match status" value="1"/>
</dbReference>
<dbReference type="PANTHER" id="PTHR47926">
    <property type="entry name" value="PENTATRICOPEPTIDE REPEAT-CONTAINING PROTEIN"/>
    <property type="match status" value="1"/>
</dbReference>
<dbReference type="GO" id="GO:0008270">
    <property type="term" value="F:zinc ion binding"/>
    <property type="evidence" value="ECO:0007669"/>
    <property type="project" value="InterPro"/>
</dbReference>
<dbReference type="EMBL" id="JBBWWQ010000010">
    <property type="protein sequence ID" value="KAK8936485.1"/>
    <property type="molecule type" value="Genomic_DNA"/>
</dbReference>
<dbReference type="InterPro" id="IPR011990">
    <property type="entry name" value="TPR-like_helical_dom_sf"/>
</dbReference>
<evidence type="ECO:0000256" key="1">
    <source>
        <dbReference type="ARBA" id="ARBA00006643"/>
    </source>
</evidence>
<keyword evidence="7" id="KW-1185">Reference proteome</keyword>
<dbReference type="Pfam" id="PF13041">
    <property type="entry name" value="PPR_2"/>
    <property type="match status" value="2"/>
</dbReference>
<keyword evidence="2" id="KW-0677">Repeat</keyword>
<organism evidence="6 7">
    <name type="scientific">Platanthera zijinensis</name>
    <dbReference type="NCBI Taxonomy" id="2320716"/>
    <lineage>
        <taxon>Eukaryota</taxon>
        <taxon>Viridiplantae</taxon>
        <taxon>Streptophyta</taxon>
        <taxon>Embryophyta</taxon>
        <taxon>Tracheophyta</taxon>
        <taxon>Spermatophyta</taxon>
        <taxon>Magnoliopsida</taxon>
        <taxon>Liliopsida</taxon>
        <taxon>Asparagales</taxon>
        <taxon>Orchidaceae</taxon>
        <taxon>Orchidoideae</taxon>
        <taxon>Orchideae</taxon>
        <taxon>Orchidinae</taxon>
        <taxon>Platanthera</taxon>
    </lineage>
</organism>
<dbReference type="GO" id="GO:0003729">
    <property type="term" value="F:mRNA binding"/>
    <property type="evidence" value="ECO:0007669"/>
    <property type="project" value="UniProtKB-ARBA"/>
</dbReference>
<accession>A0AAP0BET1</accession>
<feature type="repeat" description="PPR" evidence="4">
    <location>
        <begin position="213"/>
        <end position="247"/>
    </location>
</feature>
<protein>
    <submittedName>
        <fullName evidence="6">Pentatricopeptide repeat-containing protein</fullName>
    </submittedName>
</protein>
<dbReference type="InterPro" id="IPR046960">
    <property type="entry name" value="PPR_At4g14850-like_plant"/>
</dbReference>